<dbReference type="EMBL" id="JBBKZS010000001">
    <property type="protein sequence ID" value="MEJ8853380.1"/>
    <property type="molecule type" value="Genomic_DNA"/>
</dbReference>
<proteinExistence type="predicted"/>
<reference evidence="1 2" key="1">
    <citation type="submission" date="2024-03" db="EMBL/GenBank/DDBJ databases">
        <title>Novel species of the genus Variovorax.</title>
        <authorList>
            <person name="Liu Q."/>
            <person name="Xin Y.-H."/>
        </authorList>
    </citation>
    <scope>NUCLEOTIDE SEQUENCE [LARGE SCALE GENOMIC DNA]</scope>
    <source>
        <strain evidence="1 2">KACC 18901</strain>
    </source>
</reference>
<keyword evidence="2" id="KW-1185">Reference proteome</keyword>
<organism evidence="1 2">
    <name type="scientific">Variovorax robiniae</name>
    <dbReference type="NCBI Taxonomy" id="1836199"/>
    <lineage>
        <taxon>Bacteria</taxon>
        <taxon>Pseudomonadati</taxon>
        <taxon>Pseudomonadota</taxon>
        <taxon>Betaproteobacteria</taxon>
        <taxon>Burkholderiales</taxon>
        <taxon>Comamonadaceae</taxon>
        <taxon>Variovorax</taxon>
    </lineage>
</organism>
<sequence length="82" mass="9441">MAHNFRPFNVIHAELVRTMDLLAAVGFDTEGEVYQSTLQRVMRLVMEFRIAEDAAMREAELVASELFYRYTGGRLLEIDEGE</sequence>
<evidence type="ECO:0000313" key="1">
    <source>
        <dbReference type="EMBL" id="MEJ8853380.1"/>
    </source>
</evidence>
<gene>
    <name evidence="1" type="ORF">WKW79_02295</name>
</gene>
<name>A0ABU8X0R5_9BURK</name>
<protein>
    <submittedName>
        <fullName evidence="1">Uncharacterized protein</fullName>
    </submittedName>
</protein>
<dbReference type="Proteomes" id="UP001367030">
    <property type="component" value="Unassembled WGS sequence"/>
</dbReference>
<accession>A0ABU8X0R5</accession>
<evidence type="ECO:0000313" key="2">
    <source>
        <dbReference type="Proteomes" id="UP001367030"/>
    </source>
</evidence>
<comment type="caution">
    <text evidence="1">The sequence shown here is derived from an EMBL/GenBank/DDBJ whole genome shotgun (WGS) entry which is preliminary data.</text>
</comment>
<dbReference type="RefSeq" id="WP_340333474.1">
    <property type="nucleotide sequence ID" value="NZ_JBBKZS010000001.1"/>
</dbReference>